<accession>A0A086TDU4</accession>
<proteinExistence type="predicted"/>
<dbReference type="AlphaFoldDB" id="A0A086TDU4"/>
<organism evidence="2 3">
    <name type="scientific">Hapsidospora chrysogenum (strain ATCC 11550 / CBS 779.69 / DSM 880 / IAM 14645 / JCM 23072 / IMI 49137)</name>
    <name type="common">Acremonium chrysogenum</name>
    <dbReference type="NCBI Taxonomy" id="857340"/>
    <lineage>
        <taxon>Eukaryota</taxon>
        <taxon>Fungi</taxon>
        <taxon>Dikarya</taxon>
        <taxon>Ascomycota</taxon>
        <taxon>Pezizomycotina</taxon>
        <taxon>Sordariomycetes</taxon>
        <taxon>Hypocreomycetidae</taxon>
        <taxon>Hypocreales</taxon>
        <taxon>Bionectriaceae</taxon>
        <taxon>Hapsidospora</taxon>
    </lineage>
</organism>
<gene>
    <name evidence="2" type="ORF">ACRE_015930</name>
</gene>
<comment type="caution">
    <text evidence="2">The sequence shown here is derived from an EMBL/GenBank/DDBJ whole genome shotgun (WGS) entry which is preliminary data.</text>
</comment>
<dbReference type="Proteomes" id="UP000029964">
    <property type="component" value="Unassembled WGS sequence"/>
</dbReference>
<evidence type="ECO:0000313" key="2">
    <source>
        <dbReference type="EMBL" id="KFH47526.1"/>
    </source>
</evidence>
<feature type="region of interest" description="Disordered" evidence="1">
    <location>
        <begin position="50"/>
        <end position="79"/>
    </location>
</feature>
<feature type="compositionally biased region" description="Polar residues" evidence="1">
    <location>
        <begin position="51"/>
        <end position="79"/>
    </location>
</feature>
<dbReference type="HOGENOM" id="CLU_1354266_0_0_1"/>
<sequence>MDNTQPYRILLEPVAGNGSNTQRIATNLQIATTGQTTNTGQVLITGEVTAIPQSSNAGKQNPNTGQDTNTGQNSSTGQILNTGQRLDGMLLPFQGHPLRALHMEELYEPSGRMFRRWKDQLMRLIHACSGVQAPELSLALDPLSEREKAGVLYAILGCFRRDLYNKLEDRLGANINDVEKVVLELDKIRDEMLWRTKRDSRN</sequence>
<protein>
    <submittedName>
        <fullName evidence="2">Uncharacterized protein</fullName>
    </submittedName>
</protein>
<dbReference type="EMBL" id="JPKY01000009">
    <property type="protein sequence ID" value="KFH47526.1"/>
    <property type="molecule type" value="Genomic_DNA"/>
</dbReference>
<evidence type="ECO:0000313" key="3">
    <source>
        <dbReference type="Proteomes" id="UP000029964"/>
    </source>
</evidence>
<keyword evidence="3" id="KW-1185">Reference proteome</keyword>
<reference evidence="3" key="1">
    <citation type="journal article" date="2014" name="Genome Announc.">
        <title>Genome sequence and annotation of Acremonium chrysogenum, producer of the beta-lactam antibiotic cephalosporin C.</title>
        <authorList>
            <person name="Terfehr D."/>
            <person name="Dahlmann T.A."/>
            <person name="Specht T."/>
            <person name="Zadra I."/>
            <person name="Kuernsteiner H."/>
            <person name="Kueck U."/>
        </authorList>
    </citation>
    <scope>NUCLEOTIDE SEQUENCE [LARGE SCALE GENOMIC DNA]</scope>
    <source>
        <strain evidence="3">ATCC 11550 / CBS 779.69 / DSM 880 / IAM 14645 / JCM 23072 / IMI 49137</strain>
    </source>
</reference>
<name>A0A086TDU4_HAPC1</name>
<evidence type="ECO:0000256" key="1">
    <source>
        <dbReference type="SAM" id="MobiDB-lite"/>
    </source>
</evidence>